<evidence type="ECO:0000313" key="5">
    <source>
        <dbReference type="EMBL" id="SHF82115.1"/>
    </source>
</evidence>
<evidence type="ECO:0000256" key="3">
    <source>
        <dbReference type="ARBA" id="ARBA00023163"/>
    </source>
</evidence>
<dbReference type="PANTHER" id="PTHR46796">
    <property type="entry name" value="HTH-TYPE TRANSCRIPTIONAL ACTIVATOR RHAS-RELATED"/>
    <property type="match status" value="1"/>
</dbReference>
<reference evidence="5 6" key="1">
    <citation type="submission" date="2016-11" db="EMBL/GenBank/DDBJ databases">
        <authorList>
            <person name="Jaros S."/>
            <person name="Januszkiewicz K."/>
            <person name="Wedrychowicz H."/>
        </authorList>
    </citation>
    <scope>NUCLEOTIDE SEQUENCE [LARGE SCALE GENOMIC DNA]</scope>
    <source>
        <strain evidence="5 6">DSM 21986</strain>
    </source>
</reference>
<dbReference type="OrthoDB" id="655946at2"/>
<keyword evidence="2" id="KW-0238">DNA-binding</keyword>
<dbReference type="GO" id="GO:0043565">
    <property type="term" value="F:sequence-specific DNA binding"/>
    <property type="evidence" value="ECO:0007669"/>
    <property type="project" value="InterPro"/>
</dbReference>
<dbReference type="GO" id="GO:0003700">
    <property type="term" value="F:DNA-binding transcription factor activity"/>
    <property type="evidence" value="ECO:0007669"/>
    <property type="project" value="InterPro"/>
</dbReference>
<dbReference type="Pfam" id="PF12833">
    <property type="entry name" value="HTH_18"/>
    <property type="match status" value="1"/>
</dbReference>
<name>A0A1M5ES79_9BACT</name>
<evidence type="ECO:0000259" key="4">
    <source>
        <dbReference type="PROSITE" id="PS01124"/>
    </source>
</evidence>
<protein>
    <submittedName>
        <fullName evidence="5">Helix-turn-helix domain-containing protein</fullName>
    </submittedName>
</protein>
<dbReference type="Pfam" id="PF20240">
    <property type="entry name" value="DUF6597"/>
    <property type="match status" value="1"/>
</dbReference>
<keyword evidence="1" id="KW-0805">Transcription regulation</keyword>
<dbReference type="PANTHER" id="PTHR46796:SF13">
    <property type="entry name" value="HTH-TYPE TRANSCRIPTIONAL ACTIVATOR RHAS"/>
    <property type="match status" value="1"/>
</dbReference>
<dbReference type="AlphaFoldDB" id="A0A1M5ES79"/>
<dbReference type="STRING" id="1194090.SAMN05443144_113151"/>
<dbReference type="SMART" id="SM00342">
    <property type="entry name" value="HTH_ARAC"/>
    <property type="match status" value="1"/>
</dbReference>
<evidence type="ECO:0000256" key="1">
    <source>
        <dbReference type="ARBA" id="ARBA00023015"/>
    </source>
</evidence>
<dbReference type="InterPro" id="IPR018060">
    <property type="entry name" value="HTH_AraC"/>
</dbReference>
<dbReference type="SUPFAM" id="SSF46689">
    <property type="entry name" value="Homeodomain-like"/>
    <property type="match status" value="1"/>
</dbReference>
<organism evidence="5 6">
    <name type="scientific">Fodinibius roseus</name>
    <dbReference type="NCBI Taxonomy" id="1194090"/>
    <lineage>
        <taxon>Bacteria</taxon>
        <taxon>Pseudomonadati</taxon>
        <taxon>Balneolota</taxon>
        <taxon>Balneolia</taxon>
        <taxon>Balneolales</taxon>
        <taxon>Balneolaceae</taxon>
        <taxon>Fodinibius</taxon>
    </lineage>
</organism>
<keyword evidence="3" id="KW-0804">Transcription</keyword>
<dbReference type="InterPro" id="IPR046532">
    <property type="entry name" value="DUF6597"/>
</dbReference>
<evidence type="ECO:0000313" key="6">
    <source>
        <dbReference type="Proteomes" id="UP000184041"/>
    </source>
</evidence>
<feature type="domain" description="HTH araC/xylS-type" evidence="4">
    <location>
        <begin position="173"/>
        <end position="257"/>
    </location>
</feature>
<gene>
    <name evidence="5" type="ORF">SAMN05443144_113151</name>
</gene>
<dbReference type="Proteomes" id="UP000184041">
    <property type="component" value="Unassembled WGS sequence"/>
</dbReference>
<proteinExistence type="predicted"/>
<dbReference type="Gene3D" id="1.10.10.60">
    <property type="entry name" value="Homeodomain-like"/>
    <property type="match status" value="1"/>
</dbReference>
<keyword evidence="6" id="KW-1185">Reference proteome</keyword>
<dbReference type="InterPro" id="IPR009057">
    <property type="entry name" value="Homeodomain-like_sf"/>
</dbReference>
<evidence type="ECO:0000256" key="2">
    <source>
        <dbReference type="ARBA" id="ARBA00023125"/>
    </source>
</evidence>
<dbReference type="InterPro" id="IPR050204">
    <property type="entry name" value="AraC_XylS_family_regulators"/>
</dbReference>
<dbReference type="EMBL" id="FQUS01000013">
    <property type="protein sequence ID" value="SHF82115.1"/>
    <property type="molecule type" value="Genomic_DNA"/>
</dbReference>
<dbReference type="RefSeq" id="WP_084088268.1">
    <property type="nucleotide sequence ID" value="NZ_FQUS01000013.1"/>
</dbReference>
<accession>A0A1M5ES79</accession>
<sequence length="280" mass="32606">MIYREYKPSPQLAVYVECYWSAKAEQPPFNEQESLIPDGTIELMFNFGDHYSQVIDDREKLIKGSHVIGIRKQSLFISQTSKQNFFSIRFKPGGFFPFFKIPVYKFANGFYQISELFNRELNTLEYQLYEAANNRKRVEIIEQFLLNKLSQQPEDFAFVQTCAKRLVTDSSCTVEHLADQFSSNYKTIERKFLDVIGLTPSKLRTVKRFNQAVHAMYSGNYNSLAEIAYASGYYDQSHFIRQFKKLASATPRQFLEQQLTIVKVIQPALAKRLSNSYNFS</sequence>
<dbReference type="PROSITE" id="PS01124">
    <property type="entry name" value="HTH_ARAC_FAMILY_2"/>
    <property type="match status" value="1"/>
</dbReference>